<comment type="caution">
    <text evidence="2">The sequence shown here is derived from an EMBL/GenBank/DDBJ whole genome shotgun (WGS) entry which is preliminary data.</text>
</comment>
<keyword evidence="1" id="KW-0472">Membrane</keyword>
<keyword evidence="1" id="KW-0812">Transmembrane</keyword>
<dbReference type="Proteomes" id="UP001139516">
    <property type="component" value="Unassembled WGS sequence"/>
</dbReference>
<proteinExistence type="predicted"/>
<evidence type="ECO:0000313" key="3">
    <source>
        <dbReference type="Proteomes" id="UP001139516"/>
    </source>
</evidence>
<keyword evidence="1" id="KW-1133">Transmembrane helix</keyword>
<keyword evidence="3" id="KW-1185">Reference proteome</keyword>
<name>A0A9X1YAS2_9PROT</name>
<protein>
    <submittedName>
        <fullName evidence="2">Uncharacterized protein</fullName>
    </submittedName>
</protein>
<gene>
    <name evidence="2" type="ORF">M0638_13985</name>
</gene>
<organism evidence="2 3">
    <name type="scientific">Roseomonas acroporae</name>
    <dbReference type="NCBI Taxonomy" id="2937791"/>
    <lineage>
        <taxon>Bacteria</taxon>
        <taxon>Pseudomonadati</taxon>
        <taxon>Pseudomonadota</taxon>
        <taxon>Alphaproteobacteria</taxon>
        <taxon>Acetobacterales</taxon>
        <taxon>Roseomonadaceae</taxon>
        <taxon>Roseomonas</taxon>
    </lineage>
</organism>
<evidence type="ECO:0000256" key="1">
    <source>
        <dbReference type="SAM" id="Phobius"/>
    </source>
</evidence>
<sequence length="95" mass="10180">MMVAQIQGVIAGPLADWRQGPGARPSWEGRLRRSARRVGRLLLNLLMLALCSTTLLSLLVVAYSVKRALGLDLIPGVDMLPDEAIEALLWGGSGS</sequence>
<dbReference type="RefSeq" id="WP_248667618.1">
    <property type="nucleotide sequence ID" value="NZ_JALPRX010000058.1"/>
</dbReference>
<dbReference type="AlphaFoldDB" id="A0A9X1YAS2"/>
<accession>A0A9X1YAS2</accession>
<dbReference type="EMBL" id="JALPRX010000058">
    <property type="protein sequence ID" value="MCK8785495.1"/>
    <property type="molecule type" value="Genomic_DNA"/>
</dbReference>
<reference evidence="2" key="1">
    <citation type="submission" date="2022-04" db="EMBL/GenBank/DDBJ databases">
        <title>Roseomonas acroporae sp. nov., isolated from coral Acropora digitifera.</title>
        <authorList>
            <person name="Sun H."/>
        </authorList>
    </citation>
    <scope>NUCLEOTIDE SEQUENCE</scope>
    <source>
        <strain evidence="2">NAR14</strain>
    </source>
</reference>
<feature type="transmembrane region" description="Helical" evidence="1">
    <location>
        <begin position="41"/>
        <end position="65"/>
    </location>
</feature>
<evidence type="ECO:0000313" key="2">
    <source>
        <dbReference type="EMBL" id="MCK8785495.1"/>
    </source>
</evidence>